<protein>
    <submittedName>
        <fullName evidence="2">Nucleotidyltransferase family protein</fullName>
    </submittedName>
</protein>
<evidence type="ECO:0000313" key="3">
    <source>
        <dbReference type="Proteomes" id="UP001299409"/>
    </source>
</evidence>
<dbReference type="PANTHER" id="PTHR43777:SF1">
    <property type="entry name" value="MOLYBDENUM COFACTOR CYTIDYLYLTRANSFERASE"/>
    <property type="match status" value="1"/>
</dbReference>
<evidence type="ECO:0000259" key="1">
    <source>
        <dbReference type="Pfam" id="PF12804"/>
    </source>
</evidence>
<comment type="caution">
    <text evidence="2">The sequence shown here is derived from an EMBL/GenBank/DDBJ whole genome shotgun (WGS) entry which is preliminary data.</text>
</comment>
<dbReference type="Proteomes" id="UP001299409">
    <property type="component" value="Unassembled WGS sequence"/>
</dbReference>
<proteinExistence type="predicted"/>
<gene>
    <name evidence="2" type="ORF">LIP50_09165</name>
</gene>
<sequence>MKLSIIVLASGNSRRFNGNKLLYEIDNKPMYLHTVDKLIDLKKSNENVDEIIFVTKYDKIIDNLKNKDIKVVKNNNSEFGISQSIKLGVSNSSNNTYMFIVCDQPYIKKETIDKFINQFVKSKKNLGCVSNNDILLNPTIFTSKYKQKLLNLSGDKGGKKIILENLNDLFTFKILSEKEVIDIDFKYQL</sequence>
<organism evidence="2 3">
    <name type="scientific">Intestinibacter bartlettii</name>
    <dbReference type="NCBI Taxonomy" id="261299"/>
    <lineage>
        <taxon>Bacteria</taxon>
        <taxon>Bacillati</taxon>
        <taxon>Bacillota</taxon>
        <taxon>Clostridia</taxon>
        <taxon>Peptostreptococcales</taxon>
        <taxon>Peptostreptococcaceae</taxon>
        <taxon>Intestinibacter</taxon>
    </lineage>
</organism>
<evidence type="ECO:0000313" key="2">
    <source>
        <dbReference type="EMBL" id="MCB5446369.1"/>
    </source>
</evidence>
<dbReference type="CDD" id="cd04182">
    <property type="entry name" value="GT_2_like_f"/>
    <property type="match status" value="1"/>
</dbReference>
<accession>A0ABS8CY18</accession>
<dbReference type="EMBL" id="JAJBMB010000008">
    <property type="protein sequence ID" value="MCB5446369.1"/>
    <property type="molecule type" value="Genomic_DNA"/>
</dbReference>
<name>A0ABS8CY18_9FIRM</name>
<dbReference type="SUPFAM" id="SSF53448">
    <property type="entry name" value="Nucleotide-diphospho-sugar transferases"/>
    <property type="match status" value="1"/>
</dbReference>
<dbReference type="Gene3D" id="3.90.550.10">
    <property type="entry name" value="Spore Coat Polysaccharide Biosynthesis Protein SpsA, Chain A"/>
    <property type="match status" value="1"/>
</dbReference>
<keyword evidence="3" id="KW-1185">Reference proteome</keyword>
<reference evidence="2 3" key="1">
    <citation type="submission" date="2021-10" db="EMBL/GenBank/DDBJ databases">
        <title>Collection of gut derived symbiotic bacterial strains cultured from healthy donors.</title>
        <authorList>
            <person name="Lin H."/>
            <person name="Littmann E."/>
            <person name="Claire K."/>
            <person name="Pamer E."/>
        </authorList>
    </citation>
    <scope>NUCLEOTIDE SEQUENCE [LARGE SCALE GENOMIC DNA]</scope>
    <source>
        <strain evidence="2 3">MSK.17.68</strain>
    </source>
</reference>
<dbReference type="InterPro" id="IPR029044">
    <property type="entry name" value="Nucleotide-diphossugar_trans"/>
</dbReference>
<dbReference type="InterPro" id="IPR025877">
    <property type="entry name" value="MobA-like_NTP_Trfase"/>
</dbReference>
<dbReference type="PANTHER" id="PTHR43777">
    <property type="entry name" value="MOLYBDENUM COFACTOR CYTIDYLYLTRANSFERASE"/>
    <property type="match status" value="1"/>
</dbReference>
<feature type="domain" description="MobA-like NTP transferase" evidence="1">
    <location>
        <begin position="6"/>
        <end position="163"/>
    </location>
</feature>
<dbReference type="RefSeq" id="WP_034725031.1">
    <property type="nucleotide sequence ID" value="NZ_BAABXU010000001.1"/>
</dbReference>
<dbReference type="Pfam" id="PF12804">
    <property type="entry name" value="NTP_transf_3"/>
    <property type="match status" value="1"/>
</dbReference>